<feature type="transmembrane region" description="Helical" evidence="1">
    <location>
        <begin position="20"/>
        <end position="40"/>
    </location>
</feature>
<dbReference type="Gene3D" id="3.30.700.10">
    <property type="entry name" value="Glycoprotein, Type 4 Pilin"/>
    <property type="match status" value="1"/>
</dbReference>
<dbReference type="NCBIfam" id="TIGR02532">
    <property type="entry name" value="IV_pilin_GFxxxE"/>
    <property type="match status" value="1"/>
</dbReference>
<protein>
    <submittedName>
        <fullName evidence="2">Prepilin-type N-terminal cleavage/methylation domain-containing protein</fullName>
    </submittedName>
</protein>
<gene>
    <name evidence="2" type="ORF">PRZ01_04540</name>
</gene>
<name>A0ABT5KNG4_9BURK</name>
<keyword evidence="1" id="KW-0472">Membrane</keyword>
<keyword evidence="1" id="KW-1133">Transmembrane helix</keyword>
<dbReference type="InterPro" id="IPR045584">
    <property type="entry name" value="Pilin-like"/>
</dbReference>
<evidence type="ECO:0000256" key="1">
    <source>
        <dbReference type="SAM" id="Phobius"/>
    </source>
</evidence>
<dbReference type="Pfam" id="PF07963">
    <property type="entry name" value="N_methyl"/>
    <property type="match status" value="1"/>
</dbReference>
<keyword evidence="3" id="KW-1185">Reference proteome</keyword>
<dbReference type="EMBL" id="JAQQXS010000003">
    <property type="protein sequence ID" value="MDC8784455.1"/>
    <property type="molecule type" value="Genomic_DNA"/>
</dbReference>
<sequence length="160" mass="16954">MRAPSRHASRFGAVRRSAGFTLIELVMVIVLIGTLAIFALPKLIDTTMWRLVAFGDDLQSQMQAMLRLSLVQRRPIIATLSTTGVSFAYASGAAIDSMACPVTASPCIAEAGPRTVVFNANNSGTSLTSTGTAMPVTVSYGSYTQAYVAETDSGLFRRGP</sequence>
<accession>A0ABT5KNG4</accession>
<dbReference type="RefSeq" id="WP_273595569.1">
    <property type="nucleotide sequence ID" value="NZ_JAQQXS010000003.1"/>
</dbReference>
<dbReference type="Proteomes" id="UP001219862">
    <property type="component" value="Unassembled WGS sequence"/>
</dbReference>
<comment type="caution">
    <text evidence="2">The sequence shown here is derived from an EMBL/GenBank/DDBJ whole genome shotgun (WGS) entry which is preliminary data.</text>
</comment>
<dbReference type="InterPro" id="IPR012902">
    <property type="entry name" value="N_methyl_site"/>
</dbReference>
<keyword evidence="1" id="KW-0812">Transmembrane</keyword>
<dbReference type="SUPFAM" id="SSF54523">
    <property type="entry name" value="Pili subunits"/>
    <property type="match status" value="1"/>
</dbReference>
<proteinExistence type="predicted"/>
<evidence type="ECO:0000313" key="2">
    <source>
        <dbReference type="EMBL" id="MDC8784455.1"/>
    </source>
</evidence>
<organism evidence="2 3">
    <name type="scientific">Roseateles koreensis</name>
    <dbReference type="NCBI Taxonomy" id="2987526"/>
    <lineage>
        <taxon>Bacteria</taxon>
        <taxon>Pseudomonadati</taxon>
        <taxon>Pseudomonadota</taxon>
        <taxon>Betaproteobacteria</taxon>
        <taxon>Burkholderiales</taxon>
        <taxon>Sphaerotilaceae</taxon>
        <taxon>Roseateles</taxon>
    </lineage>
</organism>
<reference evidence="2 3" key="1">
    <citation type="submission" date="2022-10" db="EMBL/GenBank/DDBJ databases">
        <title>paucibacter sp. hw8 Genome sequencing.</title>
        <authorList>
            <person name="Park S."/>
        </authorList>
    </citation>
    <scope>NUCLEOTIDE SEQUENCE [LARGE SCALE GENOMIC DNA]</scope>
    <source>
        <strain evidence="3">hw8</strain>
    </source>
</reference>
<evidence type="ECO:0000313" key="3">
    <source>
        <dbReference type="Proteomes" id="UP001219862"/>
    </source>
</evidence>
<dbReference type="PROSITE" id="PS00409">
    <property type="entry name" value="PROKAR_NTER_METHYL"/>
    <property type="match status" value="1"/>
</dbReference>